<organism evidence="1">
    <name type="scientific">uncultured Caudovirales phage</name>
    <dbReference type="NCBI Taxonomy" id="2100421"/>
    <lineage>
        <taxon>Viruses</taxon>
        <taxon>Duplodnaviria</taxon>
        <taxon>Heunggongvirae</taxon>
        <taxon>Uroviricota</taxon>
        <taxon>Caudoviricetes</taxon>
        <taxon>Peduoviridae</taxon>
        <taxon>Maltschvirus</taxon>
        <taxon>Maltschvirus maltsch</taxon>
    </lineage>
</organism>
<evidence type="ECO:0000313" key="1">
    <source>
        <dbReference type="EMBL" id="CAB4144433.1"/>
    </source>
</evidence>
<dbReference type="InterPro" id="IPR011004">
    <property type="entry name" value="Trimer_LpxA-like_sf"/>
</dbReference>
<dbReference type="Pfam" id="PF18836">
    <property type="entry name" value="B_solenoid_ydck"/>
    <property type="match status" value="2"/>
</dbReference>
<proteinExistence type="predicted"/>
<accession>A0A6J5MGG4</accession>
<reference evidence="1" key="1">
    <citation type="submission" date="2020-04" db="EMBL/GenBank/DDBJ databases">
        <authorList>
            <person name="Chiriac C."/>
            <person name="Salcher M."/>
            <person name="Ghai R."/>
            <person name="Kavagutti S V."/>
        </authorList>
    </citation>
    <scope>NUCLEOTIDE SEQUENCE</scope>
</reference>
<dbReference type="EMBL" id="LR796427">
    <property type="protein sequence ID" value="CAB4144433.1"/>
    <property type="molecule type" value="Genomic_DNA"/>
</dbReference>
<dbReference type="SUPFAM" id="SSF51161">
    <property type="entry name" value="Trimeric LpxA-like enzymes"/>
    <property type="match status" value="1"/>
</dbReference>
<sequence length="118" mass="13238">MKYKLTDETIEHNGRRLYRIQALKDFGNVKAGELGGYVESEKNLSQEGNCWVSHTAKVFGNARVYDDALISGNARVYDDAWVYGNARVYDNARVFGNAWVSDTARVHGNTKIKDGYVG</sequence>
<name>A0A6J5MGG4_9CAUD</name>
<dbReference type="InterPro" id="IPR040831">
    <property type="entry name" value="B_solenoid_ydck_rpt"/>
</dbReference>
<dbReference type="Gene3D" id="2.160.10.10">
    <property type="entry name" value="Hexapeptide repeat proteins"/>
    <property type="match status" value="1"/>
</dbReference>
<protein>
    <recommendedName>
        <fullName evidence="2">Phage related protein</fullName>
    </recommendedName>
</protein>
<gene>
    <name evidence="1" type="ORF">UFOVP455_42</name>
</gene>
<evidence type="ECO:0008006" key="2">
    <source>
        <dbReference type="Google" id="ProtNLM"/>
    </source>
</evidence>